<dbReference type="AlphaFoldDB" id="X1BDP3"/>
<proteinExistence type="predicted"/>
<accession>X1BDP3</accession>
<protein>
    <submittedName>
        <fullName evidence="1">Uncharacterized protein</fullName>
    </submittedName>
</protein>
<evidence type="ECO:0000313" key="1">
    <source>
        <dbReference type="EMBL" id="GAG79347.1"/>
    </source>
</evidence>
<sequence>MIKEFIIGNLVNYFQNYIGKYIFPKTKIRWKYKDKLIEISDYFNEAMDTWGKSCSLSAVLKSAKKTDMTETIKIQCQEEKAVILEKWYASLNSKLNIANPKDINKYSEEFSQILYQAHAIFRDFSQVIRGNPKLIEKLKMNDAGYSNFEKIYDRTTSEIEKLSKEASKKLKGEFKDYHFNPLPKL</sequence>
<gene>
    <name evidence="1" type="ORF">S01H4_23623</name>
</gene>
<name>X1BDP3_9ZZZZ</name>
<dbReference type="EMBL" id="BART01010985">
    <property type="protein sequence ID" value="GAG79347.1"/>
    <property type="molecule type" value="Genomic_DNA"/>
</dbReference>
<reference evidence="1" key="1">
    <citation type="journal article" date="2014" name="Front. Microbiol.">
        <title>High frequency of phylogenetically diverse reductive dehalogenase-homologous genes in deep subseafloor sedimentary metagenomes.</title>
        <authorList>
            <person name="Kawai M."/>
            <person name="Futagami T."/>
            <person name="Toyoda A."/>
            <person name="Takaki Y."/>
            <person name="Nishi S."/>
            <person name="Hori S."/>
            <person name="Arai W."/>
            <person name="Tsubouchi T."/>
            <person name="Morono Y."/>
            <person name="Uchiyama I."/>
            <person name="Ito T."/>
            <person name="Fujiyama A."/>
            <person name="Inagaki F."/>
            <person name="Takami H."/>
        </authorList>
    </citation>
    <scope>NUCLEOTIDE SEQUENCE</scope>
    <source>
        <strain evidence="1">Expedition CK06-06</strain>
    </source>
</reference>
<organism evidence="1">
    <name type="scientific">marine sediment metagenome</name>
    <dbReference type="NCBI Taxonomy" id="412755"/>
    <lineage>
        <taxon>unclassified sequences</taxon>
        <taxon>metagenomes</taxon>
        <taxon>ecological metagenomes</taxon>
    </lineage>
</organism>
<comment type="caution">
    <text evidence="1">The sequence shown here is derived from an EMBL/GenBank/DDBJ whole genome shotgun (WGS) entry which is preliminary data.</text>
</comment>